<organism evidence="1 2">
    <name type="scientific">Actinosynnema pretiosum subsp. pretiosum</name>
    <dbReference type="NCBI Taxonomy" id="103721"/>
    <lineage>
        <taxon>Bacteria</taxon>
        <taxon>Bacillati</taxon>
        <taxon>Actinomycetota</taxon>
        <taxon>Actinomycetes</taxon>
        <taxon>Pseudonocardiales</taxon>
        <taxon>Pseudonocardiaceae</taxon>
        <taxon>Actinosynnema</taxon>
    </lineage>
</organism>
<evidence type="ECO:0000313" key="2">
    <source>
        <dbReference type="Proteomes" id="UP000677152"/>
    </source>
</evidence>
<proteinExistence type="predicted"/>
<sequence length="243" mass="26518">MSASVRSGHQPDRFSDADLVIEALDRAEFMALLRKILTHSGRTAGKAAAYAGLPRSTAYHFVSKANTRLPRDRDQVAAFVGACRLSDGQVARVLALWDRLTASAADVVVEGELVEEGGRAVEKVRVHTTDARVVEPVITTNLNAVLPSSFVVNGGTVHLTSTHNTTMTEQHGGLEEGPCEAHELRSLRIRRLRFQILLLTPLTLATTVAVGTSFHEPALIALATTMLLFLAHEEVRKLNRDRR</sequence>
<accession>A0AA45R2D5</accession>
<name>A0AA45R2D5_9PSEU</name>
<reference evidence="1" key="1">
    <citation type="submission" date="2021-04" db="EMBL/GenBank/DDBJ databases">
        <title>Genomic sequence of Actinosynnema pretiosum subsp. pretiosum ATCC 31280 (C-14919).</title>
        <authorList>
            <person name="Bai L."/>
            <person name="Wang X."/>
            <person name="Xiao Y."/>
        </authorList>
    </citation>
    <scope>NUCLEOTIDE SEQUENCE</scope>
    <source>
        <strain evidence="1">ATCC 31280</strain>
    </source>
</reference>
<protein>
    <submittedName>
        <fullName evidence="1">Uncharacterized protein</fullName>
    </submittedName>
</protein>
<dbReference type="AlphaFoldDB" id="A0AA45R2D5"/>
<gene>
    <name evidence="1" type="ORF">KCV87_24820</name>
</gene>
<dbReference type="EMBL" id="CP073249">
    <property type="protein sequence ID" value="QUF02657.1"/>
    <property type="molecule type" value="Genomic_DNA"/>
</dbReference>
<evidence type="ECO:0000313" key="1">
    <source>
        <dbReference type="EMBL" id="QUF02657.1"/>
    </source>
</evidence>
<dbReference type="Proteomes" id="UP000677152">
    <property type="component" value="Chromosome"/>
</dbReference>